<evidence type="ECO:0000313" key="2">
    <source>
        <dbReference type="Proteomes" id="UP001597261"/>
    </source>
</evidence>
<name>A0ABW4IP60_9ACTN</name>
<protein>
    <submittedName>
        <fullName evidence="1">Uncharacterized protein</fullName>
    </submittedName>
</protein>
<comment type="caution">
    <text evidence="1">The sequence shown here is derived from an EMBL/GenBank/DDBJ whole genome shotgun (WGS) entry which is preliminary data.</text>
</comment>
<evidence type="ECO:0000313" key="1">
    <source>
        <dbReference type="EMBL" id="MFD1659120.1"/>
    </source>
</evidence>
<dbReference type="Proteomes" id="UP001597261">
    <property type="component" value="Unassembled WGS sequence"/>
</dbReference>
<sequence length="56" mass="6156">MERPHIIAAPCCDAHRRLCPAGPAHPQQFPISLRPRVPARLDDAGRLAETAEAFLD</sequence>
<reference evidence="2" key="1">
    <citation type="journal article" date="2019" name="Int. J. Syst. Evol. Microbiol.">
        <title>The Global Catalogue of Microorganisms (GCM) 10K type strain sequencing project: providing services to taxonomists for standard genome sequencing and annotation.</title>
        <authorList>
            <consortium name="The Broad Institute Genomics Platform"/>
            <consortium name="The Broad Institute Genome Sequencing Center for Infectious Disease"/>
            <person name="Wu L."/>
            <person name="Ma J."/>
        </authorList>
    </citation>
    <scope>NUCLEOTIDE SEQUENCE [LARGE SCALE GENOMIC DNA]</scope>
    <source>
        <strain evidence="2">CGMCC 1.12470</strain>
    </source>
</reference>
<accession>A0ABW4IP60</accession>
<dbReference type="RefSeq" id="WP_381081901.1">
    <property type="nucleotide sequence ID" value="NZ_JBHUDX010000030.1"/>
</dbReference>
<dbReference type="EMBL" id="JBHUDX010000030">
    <property type="protein sequence ID" value="MFD1659120.1"/>
    <property type="molecule type" value="Genomic_DNA"/>
</dbReference>
<proteinExistence type="predicted"/>
<gene>
    <name evidence="1" type="ORF">ACFSL4_13085</name>
</gene>
<organism evidence="1 2">
    <name type="scientific">Streptomyces caeni</name>
    <dbReference type="NCBI Taxonomy" id="2307231"/>
    <lineage>
        <taxon>Bacteria</taxon>
        <taxon>Bacillati</taxon>
        <taxon>Actinomycetota</taxon>
        <taxon>Actinomycetes</taxon>
        <taxon>Kitasatosporales</taxon>
        <taxon>Streptomycetaceae</taxon>
        <taxon>Streptomyces</taxon>
    </lineage>
</organism>
<keyword evidence="2" id="KW-1185">Reference proteome</keyword>